<accession>A0A509ED45</accession>
<dbReference type="EMBL" id="CABFPH010000036">
    <property type="protein sequence ID" value="VUD72206.1"/>
    <property type="molecule type" value="Genomic_DNA"/>
</dbReference>
<name>A0A509ED45_9HYPH</name>
<keyword evidence="3" id="KW-1185">Reference proteome</keyword>
<proteinExistence type="predicted"/>
<gene>
    <name evidence="2" type="ORF">MET9862_02801</name>
</gene>
<protein>
    <submittedName>
        <fullName evidence="2">Uncharacterized protein</fullName>
    </submittedName>
</protein>
<sequence length="99" mass="10495">MPRPAITACLIVSFEPESMPSFARRMMTPLTNSSNTVRVPEPSSRTKKACSASSAFGMSRRPARGWPGAAIRTRGCGPKVSASIAKSRGGRPMIAKSIS</sequence>
<reference evidence="2 3" key="1">
    <citation type="submission" date="2019-06" db="EMBL/GenBank/DDBJ databases">
        <authorList>
            <person name="Rodrigo-Torres L."/>
            <person name="Arahal R. D."/>
            <person name="Lucena T."/>
        </authorList>
    </citation>
    <scope>NUCLEOTIDE SEQUENCE [LARGE SCALE GENOMIC DNA]</scope>
    <source>
        <strain evidence="2 3">SB0023/3</strain>
    </source>
</reference>
<evidence type="ECO:0000313" key="3">
    <source>
        <dbReference type="Proteomes" id="UP000410984"/>
    </source>
</evidence>
<organism evidence="2 3">
    <name type="scientific">Methylobacterium symbioticum</name>
    <dbReference type="NCBI Taxonomy" id="2584084"/>
    <lineage>
        <taxon>Bacteria</taxon>
        <taxon>Pseudomonadati</taxon>
        <taxon>Pseudomonadota</taxon>
        <taxon>Alphaproteobacteria</taxon>
        <taxon>Hyphomicrobiales</taxon>
        <taxon>Methylobacteriaceae</taxon>
        <taxon>Methylobacterium</taxon>
    </lineage>
</organism>
<dbReference type="Proteomes" id="UP000410984">
    <property type="component" value="Unassembled WGS sequence"/>
</dbReference>
<dbReference type="AlphaFoldDB" id="A0A509ED45"/>
<evidence type="ECO:0000256" key="1">
    <source>
        <dbReference type="SAM" id="MobiDB-lite"/>
    </source>
</evidence>
<feature type="region of interest" description="Disordered" evidence="1">
    <location>
        <begin position="32"/>
        <end position="99"/>
    </location>
</feature>
<evidence type="ECO:0000313" key="2">
    <source>
        <dbReference type="EMBL" id="VUD72206.1"/>
    </source>
</evidence>